<dbReference type="AlphaFoldDB" id="A0A9W7DLM8"/>
<dbReference type="OrthoDB" id="10374953at2759"/>
<proteinExistence type="predicted"/>
<comment type="caution">
    <text evidence="2">The sequence shown here is derived from an EMBL/GenBank/DDBJ whole genome shotgun (WGS) entry which is preliminary data.</text>
</comment>
<evidence type="ECO:0000313" key="3">
    <source>
        <dbReference type="Proteomes" id="UP001165122"/>
    </source>
</evidence>
<protein>
    <submittedName>
        <fullName evidence="2">Uncharacterized protein</fullName>
    </submittedName>
</protein>
<accession>A0A9W7DLM8</accession>
<dbReference type="Proteomes" id="UP001165122">
    <property type="component" value="Unassembled WGS sequence"/>
</dbReference>
<evidence type="ECO:0000313" key="2">
    <source>
        <dbReference type="EMBL" id="GMH48139.1"/>
    </source>
</evidence>
<reference evidence="3" key="1">
    <citation type="journal article" date="2023" name="Commun. Biol.">
        <title>Genome analysis of Parmales, the sister group of diatoms, reveals the evolutionary specialization of diatoms from phago-mixotrophs to photoautotrophs.</title>
        <authorList>
            <person name="Ban H."/>
            <person name="Sato S."/>
            <person name="Yoshikawa S."/>
            <person name="Yamada K."/>
            <person name="Nakamura Y."/>
            <person name="Ichinomiya M."/>
            <person name="Sato N."/>
            <person name="Blanc-Mathieu R."/>
            <person name="Endo H."/>
            <person name="Kuwata A."/>
            <person name="Ogata H."/>
        </authorList>
    </citation>
    <scope>NUCLEOTIDE SEQUENCE [LARGE SCALE GENOMIC DNA]</scope>
    <source>
        <strain evidence="3">NIES 3700</strain>
    </source>
</reference>
<gene>
    <name evidence="2" type="ORF">TrLO_g14267</name>
</gene>
<dbReference type="EMBL" id="BRXW01000363">
    <property type="protein sequence ID" value="GMH48139.1"/>
    <property type="molecule type" value="Genomic_DNA"/>
</dbReference>
<sequence>MEKPRRHSWGGDVDTSFALLQEKYAVVEVGQVGEVGGKNLEEQSSSGGWVLGLFSWALSAIKVVIRRRHESRVHSNNPDFDVSYTEEEKKKINLPDSPPQSPQQSFTKFKYINGPAGASATKSFRHGGPPTQQFNSPDLENFKPKNHRFMSQAINNHEQGVIEPNEDEKRRQRGFEAVNRQMKGGKGRTSASVRIKAFSYGAHVRAEA</sequence>
<keyword evidence="3" id="KW-1185">Reference proteome</keyword>
<organism evidence="2 3">
    <name type="scientific">Triparma laevis f. longispina</name>
    <dbReference type="NCBI Taxonomy" id="1714387"/>
    <lineage>
        <taxon>Eukaryota</taxon>
        <taxon>Sar</taxon>
        <taxon>Stramenopiles</taxon>
        <taxon>Ochrophyta</taxon>
        <taxon>Bolidophyceae</taxon>
        <taxon>Parmales</taxon>
        <taxon>Triparmaceae</taxon>
        <taxon>Triparma</taxon>
    </lineage>
</organism>
<evidence type="ECO:0000256" key="1">
    <source>
        <dbReference type="SAM" id="MobiDB-lite"/>
    </source>
</evidence>
<name>A0A9W7DLM8_9STRA</name>
<feature type="region of interest" description="Disordered" evidence="1">
    <location>
        <begin position="68"/>
        <end position="104"/>
    </location>
</feature>